<name>A0ABQ8UMS6_9EUKA</name>
<evidence type="ECO:0000313" key="1">
    <source>
        <dbReference type="EMBL" id="KAJ4458055.1"/>
    </source>
</evidence>
<sequence length="119" mass="13411">MLAPGLPVSIPDLLAGDGARARDYITNKTMLRVWGNLSEMDFTNDRVVIASLSGERLRICITDLTAVPYSIGTHYQFWGTLKLDEEHEFCLQARTVWRAEGLDAGLFEEALREIQHANF</sequence>
<proteinExistence type="predicted"/>
<protein>
    <submittedName>
        <fullName evidence="1">Uncharacterized protein</fullName>
    </submittedName>
</protein>
<comment type="caution">
    <text evidence="1">The sequence shown here is derived from an EMBL/GenBank/DDBJ whole genome shotgun (WGS) entry which is preliminary data.</text>
</comment>
<reference evidence="1" key="1">
    <citation type="journal article" date="2022" name="bioRxiv">
        <title>Genomics of Preaxostyla Flagellates Illuminates Evolutionary Transitions and the Path Towards Mitochondrial Loss.</title>
        <authorList>
            <person name="Novak L.V.F."/>
            <person name="Treitli S.C."/>
            <person name="Pyrih J."/>
            <person name="Halakuc P."/>
            <person name="Pipaliya S.V."/>
            <person name="Vacek V."/>
            <person name="Brzon O."/>
            <person name="Soukal P."/>
            <person name="Eme L."/>
            <person name="Dacks J.B."/>
            <person name="Karnkowska A."/>
            <person name="Elias M."/>
            <person name="Hampl V."/>
        </authorList>
    </citation>
    <scope>NUCLEOTIDE SEQUENCE</scope>
    <source>
        <strain evidence="1">RCP-MX</strain>
    </source>
</reference>
<keyword evidence="2" id="KW-1185">Reference proteome</keyword>
<accession>A0ABQ8UMS6</accession>
<evidence type="ECO:0000313" key="2">
    <source>
        <dbReference type="Proteomes" id="UP001141327"/>
    </source>
</evidence>
<dbReference type="Gene3D" id="2.40.50.140">
    <property type="entry name" value="Nucleic acid-binding proteins"/>
    <property type="match status" value="1"/>
</dbReference>
<organism evidence="1 2">
    <name type="scientific">Paratrimastix pyriformis</name>
    <dbReference type="NCBI Taxonomy" id="342808"/>
    <lineage>
        <taxon>Eukaryota</taxon>
        <taxon>Metamonada</taxon>
        <taxon>Preaxostyla</taxon>
        <taxon>Paratrimastigidae</taxon>
        <taxon>Paratrimastix</taxon>
    </lineage>
</organism>
<gene>
    <name evidence="1" type="ORF">PAPYR_6322</name>
</gene>
<dbReference type="InterPro" id="IPR012340">
    <property type="entry name" value="NA-bd_OB-fold"/>
</dbReference>
<dbReference type="Proteomes" id="UP001141327">
    <property type="component" value="Unassembled WGS sequence"/>
</dbReference>
<dbReference type="InterPro" id="IPR029146">
    <property type="entry name" value="Ten1_animal_plant"/>
</dbReference>
<dbReference type="Pfam" id="PF15490">
    <property type="entry name" value="Ten1_2"/>
    <property type="match status" value="1"/>
</dbReference>
<dbReference type="EMBL" id="JAPMOS010000035">
    <property type="protein sequence ID" value="KAJ4458055.1"/>
    <property type="molecule type" value="Genomic_DNA"/>
</dbReference>